<reference evidence="2 3" key="1">
    <citation type="submission" date="2018-08" db="EMBL/GenBank/DDBJ databases">
        <title>Sequencing the genomes of 1000 actinobacteria strains.</title>
        <authorList>
            <person name="Klenk H.-P."/>
        </authorList>
    </citation>
    <scope>NUCLEOTIDE SEQUENCE [LARGE SCALE GENOMIC DNA]</scope>
    <source>
        <strain evidence="2 3">DSM 43927</strain>
    </source>
</reference>
<evidence type="ECO:0000313" key="3">
    <source>
        <dbReference type="Proteomes" id="UP000256661"/>
    </source>
</evidence>
<comment type="caution">
    <text evidence="2">The sequence shown here is derived from an EMBL/GenBank/DDBJ whole genome shotgun (WGS) entry which is preliminary data.</text>
</comment>
<accession>A0A3D9SW03</accession>
<sequence length="211" mass="23620">MSETADLLTDQEAAALREAIAEAVLAVRAEGRDGLDDDPEAHLVMVAASRIAAEETSRLLRQSINGARAAGQSWEAVGRMLGISRQAAQQRFGTPGGRRRPIPEETGSRKVLQPLHAFNEMEALAAAGRQGWHVIDYGFLYHLVEASPRQWEHRRLWWPSRRRRRRMDEQGWRLISPSAFDSPWAYYKRRLEEPAEPGDLGNDSTVAGVVA</sequence>
<dbReference type="EMBL" id="QTTT01000001">
    <property type="protein sequence ID" value="REF00117.1"/>
    <property type="molecule type" value="Genomic_DNA"/>
</dbReference>
<protein>
    <submittedName>
        <fullName evidence="2">Uncharacterized protein</fullName>
    </submittedName>
</protein>
<evidence type="ECO:0000256" key="1">
    <source>
        <dbReference type="SAM" id="MobiDB-lite"/>
    </source>
</evidence>
<dbReference type="AlphaFoldDB" id="A0A3D9SW03"/>
<keyword evidence="3" id="KW-1185">Reference proteome</keyword>
<organism evidence="2 3">
    <name type="scientific">Thermomonospora umbrina</name>
    <dbReference type="NCBI Taxonomy" id="111806"/>
    <lineage>
        <taxon>Bacteria</taxon>
        <taxon>Bacillati</taxon>
        <taxon>Actinomycetota</taxon>
        <taxon>Actinomycetes</taxon>
        <taxon>Streptosporangiales</taxon>
        <taxon>Thermomonosporaceae</taxon>
        <taxon>Thermomonospora</taxon>
    </lineage>
</organism>
<gene>
    <name evidence="2" type="ORF">DFJ69_5645</name>
</gene>
<dbReference type="RefSeq" id="WP_116025311.1">
    <property type="nucleotide sequence ID" value="NZ_QTTT01000001.1"/>
</dbReference>
<proteinExistence type="predicted"/>
<dbReference type="OrthoDB" id="3579809at2"/>
<evidence type="ECO:0000313" key="2">
    <source>
        <dbReference type="EMBL" id="REF00117.1"/>
    </source>
</evidence>
<name>A0A3D9SW03_9ACTN</name>
<feature type="region of interest" description="Disordered" evidence="1">
    <location>
        <begin position="88"/>
        <end position="108"/>
    </location>
</feature>
<dbReference type="Proteomes" id="UP000256661">
    <property type="component" value="Unassembled WGS sequence"/>
</dbReference>